<evidence type="ECO:0000259" key="2">
    <source>
        <dbReference type="Pfam" id="PF07238"/>
    </source>
</evidence>
<gene>
    <name evidence="3" type="ORF">ACFQ1E_05325</name>
</gene>
<feature type="region of interest" description="Disordered" evidence="1">
    <location>
        <begin position="1"/>
        <end position="20"/>
    </location>
</feature>
<evidence type="ECO:0000313" key="3">
    <source>
        <dbReference type="EMBL" id="MFD0945752.1"/>
    </source>
</evidence>
<name>A0ABW3H4H6_9SPHN</name>
<comment type="caution">
    <text evidence="3">The sequence shown here is derived from an EMBL/GenBank/DDBJ whole genome shotgun (WGS) entry which is preliminary data.</text>
</comment>
<dbReference type="Pfam" id="PF07238">
    <property type="entry name" value="PilZ"/>
    <property type="match status" value="1"/>
</dbReference>
<evidence type="ECO:0000256" key="1">
    <source>
        <dbReference type="SAM" id="MobiDB-lite"/>
    </source>
</evidence>
<feature type="region of interest" description="Disordered" evidence="1">
    <location>
        <begin position="102"/>
        <end position="126"/>
    </location>
</feature>
<proteinExistence type="predicted"/>
<sequence>MESGSQPDNADDRRRKDRSATDMLGRVRRASGARENVRLLDLTPGGCRVNNPGYRVGETLWISIGNLTPIEAQVRWSSAHSAGLQFRSPLYPAVADHLLGSAATAPGQPLPAPVTPARGKPANPAPVTEIRSGWIAALRDPYRR</sequence>
<dbReference type="RefSeq" id="WP_264943442.1">
    <property type="nucleotide sequence ID" value="NZ_JAPDRA010000002.1"/>
</dbReference>
<accession>A0ABW3H4H6</accession>
<evidence type="ECO:0000313" key="4">
    <source>
        <dbReference type="Proteomes" id="UP001596977"/>
    </source>
</evidence>
<reference evidence="4" key="1">
    <citation type="journal article" date="2019" name="Int. J. Syst. Evol. Microbiol.">
        <title>The Global Catalogue of Microorganisms (GCM) 10K type strain sequencing project: providing services to taxonomists for standard genome sequencing and annotation.</title>
        <authorList>
            <consortium name="The Broad Institute Genomics Platform"/>
            <consortium name="The Broad Institute Genome Sequencing Center for Infectious Disease"/>
            <person name="Wu L."/>
            <person name="Ma J."/>
        </authorList>
    </citation>
    <scope>NUCLEOTIDE SEQUENCE [LARGE SCALE GENOMIC DNA]</scope>
    <source>
        <strain evidence="4">CCUG 62982</strain>
    </source>
</reference>
<dbReference type="SUPFAM" id="SSF141371">
    <property type="entry name" value="PilZ domain-like"/>
    <property type="match status" value="1"/>
</dbReference>
<organism evidence="3 4">
    <name type="scientific">Sphingomonas canadensis</name>
    <dbReference type="NCBI Taxonomy" id="1219257"/>
    <lineage>
        <taxon>Bacteria</taxon>
        <taxon>Pseudomonadati</taxon>
        <taxon>Pseudomonadota</taxon>
        <taxon>Alphaproteobacteria</taxon>
        <taxon>Sphingomonadales</taxon>
        <taxon>Sphingomonadaceae</taxon>
        <taxon>Sphingomonas</taxon>
    </lineage>
</organism>
<dbReference type="Proteomes" id="UP001596977">
    <property type="component" value="Unassembled WGS sequence"/>
</dbReference>
<keyword evidence="4" id="KW-1185">Reference proteome</keyword>
<dbReference type="EMBL" id="JBHTJG010000002">
    <property type="protein sequence ID" value="MFD0945752.1"/>
    <property type="molecule type" value="Genomic_DNA"/>
</dbReference>
<feature type="domain" description="PilZ" evidence="2">
    <location>
        <begin position="12"/>
        <end position="89"/>
    </location>
</feature>
<protein>
    <submittedName>
        <fullName evidence="3">PilZ domain-containing protein</fullName>
    </submittedName>
</protein>
<dbReference type="InterPro" id="IPR009875">
    <property type="entry name" value="PilZ_domain"/>
</dbReference>
<feature type="compositionally biased region" description="Basic and acidic residues" evidence="1">
    <location>
        <begin position="10"/>
        <end position="20"/>
    </location>
</feature>